<dbReference type="RefSeq" id="WP_248267432.1">
    <property type="nucleotide sequence ID" value="NZ_CP096034.1"/>
</dbReference>
<dbReference type="PANTHER" id="PTHR18895">
    <property type="entry name" value="HEMK METHYLTRANSFERASE"/>
    <property type="match status" value="1"/>
</dbReference>
<dbReference type="PANTHER" id="PTHR18895:SF74">
    <property type="entry name" value="MTRF1L RELEASE FACTOR GLUTAMINE METHYLTRANSFERASE"/>
    <property type="match status" value="1"/>
</dbReference>
<dbReference type="SUPFAM" id="SSF53335">
    <property type="entry name" value="S-adenosyl-L-methionine-dependent methyltransferases"/>
    <property type="match status" value="1"/>
</dbReference>
<feature type="binding site" evidence="5">
    <location>
        <begin position="191"/>
        <end position="194"/>
    </location>
    <ligand>
        <name>substrate</name>
    </ligand>
</feature>
<dbReference type="Gene3D" id="1.10.8.10">
    <property type="entry name" value="DNA helicase RuvA subunit, C-terminal domain"/>
    <property type="match status" value="1"/>
</dbReference>
<dbReference type="Proteomes" id="UP000830639">
    <property type="component" value="Chromosome"/>
</dbReference>
<keyword evidence="3 5" id="KW-0949">S-adenosyl-L-methionine</keyword>
<comment type="similarity">
    <text evidence="5">Belongs to the protein N5-glutamine methyltransferase family. PrmC subfamily.</text>
</comment>
<feature type="binding site" evidence="5">
    <location>
        <position position="191"/>
    </location>
    <ligand>
        <name>S-adenosyl-L-methionine</name>
        <dbReference type="ChEBI" id="CHEBI:59789"/>
    </ligand>
</feature>
<feature type="binding site" evidence="5">
    <location>
        <position position="147"/>
    </location>
    <ligand>
        <name>S-adenosyl-L-methionine</name>
        <dbReference type="ChEBI" id="CHEBI:59789"/>
    </ligand>
</feature>
<dbReference type="InterPro" id="IPR002052">
    <property type="entry name" value="DNA_methylase_N6_adenine_CS"/>
</dbReference>
<name>A0ABY4JN00_9BACI</name>
<evidence type="ECO:0000313" key="9">
    <source>
        <dbReference type="Proteomes" id="UP000830639"/>
    </source>
</evidence>
<evidence type="ECO:0000256" key="4">
    <source>
        <dbReference type="ARBA" id="ARBA00048391"/>
    </source>
</evidence>
<dbReference type="NCBIfam" id="TIGR03534">
    <property type="entry name" value="RF_mod_PrmC"/>
    <property type="match status" value="1"/>
</dbReference>
<organism evidence="8 9">
    <name type="scientific">Gottfriedia acidiceleris</name>
    <dbReference type="NCBI Taxonomy" id="371036"/>
    <lineage>
        <taxon>Bacteria</taxon>
        <taxon>Bacillati</taxon>
        <taxon>Bacillota</taxon>
        <taxon>Bacilli</taxon>
        <taxon>Bacillales</taxon>
        <taxon>Bacillaceae</taxon>
        <taxon>Gottfriedia</taxon>
    </lineage>
</organism>
<dbReference type="InterPro" id="IPR029063">
    <property type="entry name" value="SAM-dependent_MTases_sf"/>
</dbReference>
<proteinExistence type="inferred from homology"/>
<evidence type="ECO:0000259" key="7">
    <source>
        <dbReference type="Pfam" id="PF17827"/>
    </source>
</evidence>
<sequence length="286" mass="33188">MTKKIYEALKWASSFLQEHGRDENVGEIVLKHILDYNRTELLLNMREDLKENHWIQFKELVHKHIDGQPIQYLIGYEYFYGRKFFVNEEVLIPRPETEELVEGVLHRIQKHWKNTEQLELVDVGTGSGAIAISLALENNQLIVHTVDIAEESIQVAKRNAHELKANVHFIHNDLLNYFIEENKTVDIVVSNPPYIPHEDWLSLDEVVKDHEPYRALVGGEDGLDFYRRFADDLPKVLKEKSLVAFEVGVNQGEQVADILRKAYPNSNVEVVFDINGKDRMVYMING</sequence>
<evidence type="ECO:0000256" key="3">
    <source>
        <dbReference type="ARBA" id="ARBA00022691"/>
    </source>
</evidence>
<dbReference type="NCBIfam" id="TIGR00536">
    <property type="entry name" value="hemK_fam"/>
    <property type="match status" value="1"/>
</dbReference>
<dbReference type="Gene3D" id="3.40.50.150">
    <property type="entry name" value="Vaccinia Virus protein VP39"/>
    <property type="match status" value="1"/>
</dbReference>
<dbReference type="GO" id="GO:0102559">
    <property type="term" value="F:peptide chain release factor N(5)-glutamine methyltransferase activity"/>
    <property type="evidence" value="ECO:0007669"/>
    <property type="project" value="UniProtKB-EC"/>
</dbReference>
<evidence type="ECO:0000256" key="1">
    <source>
        <dbReference type="ARBA" id="ARBA00022603"/>
    </source>
</evidence>
<evidence type="ECO:0000313" key="8">
    <source>
        <dbReference type="EMBL" id="UPM54248.1"/>
    </source>
</evidence>
<dbReference type="EC" id="2.1.1.297" evidence="5"/>
<dbReference type="GO" id="GO:0032259">
    <property type="term" value="P:methylation"/>
    <property type="evidence" value="ECO:0007669"/>
    <property type="project" value="UniProtKB-KW"/>
</dbReference>
<gene>
    <name evidence="5 8" type="primary">prmC</name>
    <name evidence="8" type="ORF">MY490_21315</name>
</gene>
<protein>
    <recommendedName>
        <fullName evidence="5">Release factor glutamine methyltransferase</fullName>
        <shortName evidence="5">RF MTase</shortName>
        <ecNumber evidence="5">2.1.1.297</ecNumber>
    </recommendedName>
    <alternativeName>
        <fullName evidence="5">N5-glutamine methyltransferase PrmC</fullName>
    </alternativeName>
    <alternativeName>
        <fullName evidence="5">Protein-(glutamine-N5) MTase PrmC</fullName>
    </alternativeName>
    <alternativeName>
        <fullName evidence="5">Protein-glutamine N-methyltransferase PrmC</fullName>
    </alternativeName>
</protein>
<dbReference type="InterPro" id="IPR019874">
    <property type="entry name" value="RF_methyltr_PrmC"/>
</dbReference>
<evidence type="ECO:0000259" key="6">
    <source>
        <dbReference type="Pfam" id="PF05175"/>
    </source>
</evidence>
<accession>A0ABY4JN00</accession>
<keyword evidence="1 5" id="KW-0489">Methyltransferase</keyword>
<dbReference type="CDD" id="cd02440">
    <property type="entry name" value="AdoMet_MTases"/>
    <property type="match status" value="1"/>
</dbReference>
<dbReference type="PROSITE" id="PS00092">
    <property type="entry name" value="N6_MTASE"/>
    <property type="match status" value="1"/>
</dbReference>
<keyword evidence="2 5" id="KW-0808">Transferase</keyword>
<evidence type="ECO:0000256" key="2">
    <source>
        <dbReference type="ARBA" id="ARBA00022679"/>
    </source>
</evidence>
<dbReference type="InterPro" id="IPR004556">
    <property type="entry name" value="HemK-like"/>
</dbReference>
<keyword evidence="9" id="KW-1185">Reference proteome</keyword>
<dbReference type="Pfam" id="PF05175">
    <property type="entry name" value="MTS"/>
    <property type="match status" value="1"/>
</dbReference>
<dbReference type="InterPro" id="IPR050320">
    <property type="entry name" value="N5-glutamine_MTase"/>
</dbReference>
<dbReference type="EMBL" id="CP096034">
    <property type="protein sequence ID" value="UPM54248.1"/>
    <property type="molecule type" value="Genomic_DNA"/>
</dbReference>
<feature type="domain" description="Methyltransferase small" evidence="6">
    <location>
        <begin position="113"/>
        <end position="195"/>
    </location>
</feature>
<comment type="catalytic activity">
    <reaction evidence="4 5">
        <text>L-glutaminyl-[peptide chain release factor] + S-adenosyl-L-methionine = N(5)-methyl-L-glutaminyl-[peptide chain release factor] + S-adenosyl-L-homocysteine + H(+)</text>
        <dbReference type="Rhea" id="RHEA:42896"/>
        <dbReference type="Rhea" id="RHEA-COMP:10271"/>
        <dbReference type="Rhea" id="RHEA-COMP:10272"/>
        <dbReference type="ChEBI" id="CHEBI:15378"/>
        <dbReference type="ChEBI" id="CHEBI:30011"/>
        <dbReference type="ChEBI" id="CHEBI:57856"/>
        <dbReference type="ChEBI" id="CHEBI:59789"/>
        <dbReference type="ChEBI" id="CHEBI:61891"/>
        <dbReference type="EC" id="2.1.1.297"/>
    </reaction>
</comment>
<feature type="binding site" evidence="5">
    <location>
        <begin position="124"/>
        <end position="128"/>
    </location>
    <ligand>
        <name>S-adenosyl-L-methionine</name>
        <dbReference type="ChEBI" id="CHEBI:59789"/>
    </ligand>
</feature>
<feature type="domain" description="Release factor glutamine methyltransferase N-terminal" evidence="7">
    <location>
        <begin position="7"/>
        <end position="75"/>
    </location>
</feature>
<comment type="function">
    <text evidence="5">Methylates the class 1 translation termination release factors RF1/PrfA and RF2/PrfB on the glutamine residue of the universally conserved GGQ motif.</text>
</comment>
<reference evidence="8 9" key="1">
    <citation type="submission" date="2022-04" db="EMBL/GenBank/DDBJ databases">
        <title>Mechanism of arsenic methylation and mitigation arsenic toxicity by Bacillus sp. LH14 from an Arsenic-Contaminated Paddy Soil.</title>
        <authorList>
            <person name="Wang D."/>
        </authorList>
    </citation>
    <scope>NUCLEOTIDE SEQUENCE [LARGE SCALE GENOMIC DNA]</scope>
    <source>
        <strain evidence="8 9">LH14</strain>
    </source>
</reference>
<comment type="caution">
    <text evidence="5">Lacks conserved residue(s) required for the propagation of feature annotation.</text>
</comment>
<evidence type="ECO:0000256" key="5">
    <source>
        <dbReference type="HAMAP-Rule" id="MF_02126"/>
    </source>
</evidence>
<dbReference type="HAMAP" id="MF_02126">
    <property type="entry name" value="RF_methyltr_PrmC"/>
    <property type="match status" value="1"/>
</dbReference>
<dbReference type="InterPro" id="IPR007848">
    <property type="entry name" value="Small_mtfrase_dom"/>
</dbReference>
<dbReference type="Pfam" id="PF17827">
    <property type="entry name" value="PrmC_N"/>
    <property type="match status" value="1"/>
</dbReference>
<dbReference type="InterPro" id="IPR040758">
    <property type="entry name" value="PrmC_N"/>
</dbReference>